<comment type="similarity">
    <text evidence="3">Belongs to the RimP family.</text>
</comment>
<dbReference type="EMBL" id="QANS01000002">
    <property type="protein sequence ID" value="PTU32057.1"/>
    <property type="molecule type" value="Genomic_DNA"/>
</dbReference>
<proteinExistence type="inferred from homology"/>
<dbReference type="InterPro" id="IPR003728">
    <property type="entry name" value="Ribosome_maturation_RimP"/>
</dbReference>
<evidence type="ECO:0000256" key="3">
    <source>
        <dbReference type="HAMAP-Rule" id="MF_01077"/>
    </source>
</evidence>
<dbReference type="NCBIfam" id="NF000927">
    <property type="entry name" value="PRK00092.1-1"/>
    <property type="match status" value="1"/>
</dbReference>
<dbReference type="HAMAP" id="MF_01077">
    <property type="entry name" value="RimP"/>
    <property type="match status" value="1"/>
</dbReference>
<dbReference type="FunFam" id="3.30.300.70:FF:000001">
    <property type="entry name" value="Ribosome maturation factor RimP"/>
    <property type="match status" value="1"/>
</dbReference>
<comment type="subcellular location">
    <subcellularLocation>
        <location evidence="3">Cytoplasm</location>
    </subcellularLocation>
</comment>
<evidence type="ECO:0000256" key="2">
    <source>
        <dbReference type="ARBA" id="ARBA00022517"/>
    </source>
</evidence>
<dbReference type="Pfam" id="PF02576">
    <property type="entry name" value="RimP_N"/>
    <property type="match status" value="1"/>
</dbReference>
<dbReference type="SUPFAM" id="SSF75420">
    <property type="entry name" value="YhbC-like, N-terminal domain"/>
    <property type="match status" value="1"/>
</dbReference>
<evidence type="ECO:0000313" key="6">
    <source>
        <dbReference type="EMBL" id="PTU32057.1"/>
    </source>
</evidence>
<dbReference type="GO" id="GO:0000028">
    <property type="term" value="P:ribosomal small subunit assembly"/>
    <property type="evidence" value="ECO:0007669"/>
    <property type="project" value="TreeGrafter"/>
</dbReference>
<dbReference type="Pfam" id="PF17384">
    <property type="entry name" value="DUF150_C"/>
    <property type="match status" value="1"/>
</dbReference>
<dbReference type="InterPro" id="IPR036847">
    <property type="entry name" value="RimP_C_sf"/>
</dbReference>
<dbReference type="AlphaFoldDB" id="A0A2T5MHL6"/>
<dbReference type="GO" id="GO:0005829">
    <property type="term" value="C:cytosol"/>
    <property type="evidence" value="ECO:0007669"/>
    <property type="project" value="TreeGrafter"/>
</dbReference>
<keyword evidence="1 3" id="KW-0963">Cytoplasm</keyword>
<evidence type="ECO:0000259" key="4">
    <source>
        <dbReference type="Pfam" id="PF02576"/>
    </source>
</evidence>
<feature type="domain" description="Ribosome maturation factor RimP N-terminal" evidence="4">
    <location>
        <begin position="9"/>
        <end position="81"/>
    </location>
</feature>
<dbReference type="InterPro" id="IPR028989">
    <property type="entry name" value="RimP_N"/>
</dbReference>
<sequence length="159" mass="17519">MVHDKLLALLEPVIESLGYELLLLEYSPSLGASVLRLYIDSPGGITVKDCTRVSREVSGVMEVEDPIRGAYQLEVSSPGMDRPLVKAAHYEKFIGEQAKLQLFAARENTKGRRRYVGAIKAVSSHSVTIDTGDGDTEFEFSEIERARLVPDYEQGKSGS</sequence>
<dbReference type="GO" id="GO:0006412">
    <property type="term" value="P:translation"/>
    <property type="evidence" value="ECO:0007669"/>
    <property type="project" value="TreeGrafter"/>
</dbReference>
<accession>A0A2T5MHL6</accession>
<dbReference type="Proteomes" id="UP000244248">
    <property type="component" value="Unassembled WGS sequence"/>
</dbReference>
<dbReference type="OrthoDB" id="9805006at2"/>
<organism evidence="6 7">
    <name type="scientific">Stenotrophobium rhamnosiphilum</name>
    <dbReference type="NCBI Taxonomy" id="2029166"/>
    <lineage>
        <taxon>Bacteria</taxon>
        <taxon>Pseudomonadati</taxon>
        <taxon>Pseudomonadota</taxon>
        <taxon>Gammaproteobacteria</taxon>
        <taxon>Nevskiales</taxon>
        <taxon>Nevskiaceae</taxon>
        <taxon>Stenotrophobium</taxon>
    </lineage>
</organism>
<evidence type="ECO:0000259" key="5">
    <source>
        <dbReference type="Pfam" id="PF17384"/>
    </source>
</evidence>
<evidence type="ECO:0000256" key="1">
    <source>
        <dbReference type="ARBA" id="ARBA00022490"/>
    </source>
</evidence>
<dbReference type="RefSeq" id="WP_107939248.1">
    <property type="nucleotide sequence ID" value="NZ_QANS01000002.1"/>
</dbReference>
<dbReference type="PANTHER" id="PTHR33867:SF1">
    <property type="entry name" value="RIBOSOME MATURATION FACTOR RIMP"/>
    <property type="match status" value="1"/>
</dbReference>
<keyword evidence="2 3" id="KW-0690">Ribosome biogenesis</keyword>
<feature type="domain" description="Ribosome maturation factor RimP C-terminal" evidence="5">
    <location>
        <begin position="84"/>
        <end position="150"/>
    </location>
</feature>
<gene>
    <name evidence="3" type="primary">rimP</name>
    <name evidence="6" type="ORF">CJD38_05100</name>
</gene>
<keyword evidence="7" id="KW-1185">Reference proteome</keyword>
<comment type="function">
    <text evidence="3">Required for maturation of 30S ribosomal subunits.</text>
</comment>
<dbReference type="SUPFAM" id="SSF74942">
    <property type="entry name" value="YhbC-like, C-terminal domain"/>
    <property type="match status" value="1"/>
</dbReference>
<evidence type="ECO:0000313" key="7">
    <source>
        <dbReference type="Proteomes" id="UP000244248"/>
    </source>
</evidence>
<dbReference type="InterPro" id="IPR028998">
    <property type="entry name" value="RimP_C"/>
</dbReference>
<name>A0A2T5MHL6_9GAMM</name>
<dbReference type="CDD" id="cd01734">
    <property type="entry name" value="YlxS_C"/>
    <property type="match status" value="1"/>
</dbReference>
<protein>
    <recommendedName>
        <fullName evidence="3">Ribosome maturation factor RimP</fullName>
    </recommendedName>
</protein>
<dbReference type="InterPro" id="IPR035956">
    <property type="entry name" value="RimP_N_sf"/>
</dbReference>
<dbReference type="PANTHER" id="PTHR33867">
    <property type="entry name" value="RIBOSOME MATURATION FACTOR RIMP"/>
    <property type="match status" value="1"/>
</dbReference>
<reference evidence="6 7" key="1">
    <citation type="submission" date="2018-04" db="EMBL/GenBank/DDBJ databases">
        <title>Novel species isolated from glacier.</title>
        <authorList>
            <person name="Liu Q."/>
            <person name="Xin Y.-H."/>
        </authorList>
    </citation>
    <scope>NUCLEOTIDE SEQUENCE [LARGE SCALE GENOMIC DNA]</scope>
    <source>
        <strain evidence="6 7">GT1R17</strain>
    </source>
</reference>
<dbReference type="Gene3D" id="2.30.30.180">
    <property type="entry name" value="Ribosome maturation factor RimP, C-terminal domain"/>
    <property type="match status" value="1"/>
</dbReference>
<dbReference type="Gene3D" id="3.30.300.70">
    <property type="entry name" value="RimP-like superfamily, N-terminal"/>
    <property type="match status" value="1"/>
</dbReference>
<comment type="caution">
    <text evidence="6">The sequence shown here is derived from an EMBL/GenBank/DDBJ whole genome shotgun (WGS) entry which is preliminary data.</text>
</comment>